<keyword evidence="8" id="KW-1185">Reference proteome</keyword>
<feature type="domain" description="CUB" evidence="6">
    <location>
        <begin position="691"/>
        <end position="800"/>
    </location>
</feature>
<dbReference type="InterPro" id="IPR035914">
    <property type="entry name" value="Sperma_CUB_dom_sf"/>
</dbReference>
<reference evidence="8" key="1">
    <citation type="submission" date="2003-08" db="EMBL/GenBank/DDBJ databases">
        <authorList>
            <person name="Birren B."/>
            <person name="Nusbaum C."/>
            <person name="Abebe A."/>
            <person name="Abouelleil A."/>
            <person name="Adekoya E."/>
            <person name="Ait-zahra M."/>
            <person name="Allen N."/>
            <person name="Allen T."/>
            <person name="An P."/>
            <person name="Anderson M."/>
            <person name="Anderson S."/>
            <person name="Arachchi H."/>
            <person name="Armbruster J."/>
            <person name="Bachantsang P."/>
            <person name="Baldwin J."/>
            <person name="Barry A."/>
            <person name="Bayul T."/>
            <person name="Blitshsteyn B."/>
            <person name="Bloom T."/>
            <person name="Blye J."/>
            <person name="Boguslavskiy L."/>
            <person name="Borowsky M."/>
            <person name="Boukhgalter B."/>
            <person name="Brunache A."/>
            <person name="Butler J."/>
            <person name="Calixte N."/>
            <person name="Calvo S."/>
            <person name="Camarata J."/>
            <person name="Campo K."/>
            <person name="Chang J."/>
            <person name="Cheshatsang Y."/>
            <person name="Citroen M."/>
            <person name="Collymore A."/>
            <person name="Considine T."/>
            <person name="Cook A."/>
            <person name="Cooke P."/>
            <person name="Corum B."/>
            <person name="Cuomo C."/>
            <person name="David R."/>
            <person name="Dawoe T."/>
            <person name="Degray S."/>
            <person name="Dodge S."/>
            <person name="Dooley K."/>
            <person name="Dorje P."/>
            <person name="Dorjee K."/>
            <person name="Dorris L."/>
            <person name="Duffey N."/>
            <person name="Dupes A."/>
            <person name="Elkins T."/>
            <person name="Engels R."/>
            <person name="Erickson J."/>
            <person name="Farina A."/>
            <person name="Faro S."/>
            <person name="Ferreira P."/>
            <person name="Fischer H."/>
            <person name="Fitzgerald M."/>
            <person name="Foley K."/>
            <person name="Gage D."/>
            <person name="Galagan J."/>
            <person name="Gearin G."/>
            <person name="Gnerre S."/>
            <person name="Gnirke A."/>
            <person name="Goyette A."/>
            <person name="Graham J."/>
            <person name="Grandbois E."/>
            <person name="Gyaltsen K."/>
            <person name="Hafez N."/>
            <person name="Hagopian D."/>
            <person name="Hagos B."/>
            <person name="Hall J."/>
            <person name="Hatcher B."/>
            <person name="Heller A."/>
            <person name="Higgins H."/>
            <person name="Honan T."/>
            <person name="Horn A."/>
            <person name="Houde N."/>
            <person name="Hughes L."/>
            <person name="Hulme W."/>
            <person name="Husby E."/>
            <person name="Iliev I."/>
            <person name="Jaffe D."/>
            <person name="Jones C."/>
            <person name="Kamal M."/>
            <person name="Kamat A."/>
            <person name="Kamvysselis M."/>
            <person name="Karlsson E."/>
            <person name="Kells C."/>
            <person name="Kieu A."/>
            <person name="Kisner P."/>
            <person name="Kodira C."/>
            <person name="Kulbokas E."/>
            <person name="Labutti K."/>
            <person name="Lama D."/>
            <person name="Landers T."/>
            <person name="Leger J."/>
            <person name="Levine S."/>
            <person name="Lewis D."/>
            <person name="Lewis T."/>
            <person name="Lindblad-toh K."/>
            <person name="Liu X."/>
            <person name="Lokyitsang T."/>
            <person name="Lokyitsang Y."/>
            <person name="Lucien O."/>
            <person name="Lui A."/>
            <person name="Ma L.J."/>
            <person name="Mabbitt R."/>
            <person name="Macdonald J."/>
            <person name="Maclean C."/>
            <person name="Major J."/>
            <person name="Manning J."/>
            <person name="Marabella R."/>
            <person name="Maru K."/>
            <person name="Matthews C."/>
            <person name="Mauceli E."/>
            <person name="Mccarthy M."/>
            <person name="Mcdonough S."/>
            <person name="Mcghee T."/>
            <person name="Meldrim J."/>
            <person name="Meneus L."/>
            <person name="Mesirov J."/>
            <person name="Mihalev A."/>
            <person name="Mihova T."/>
            <person name="Mikkelsen T."/>
            <person name="Mlenga V."/>
            <person name="Moru K."/>
            <person name="Mozes J."/>
            <person name="Mulrain L."/>
            <person name="Munson G."/>
            <person name="Naylor J."/>
            <person name="Newes C."/>
            <person name="Nguyen C."/>
            <person name="Nguyen N."/>
            <person name="Nguyen T."/>
            <person name="Nicol R."/>
            <person name="Nielsen C."/>
            <person name="Nizzari M."/>
            <person name="Norbu C."/>
            <person name="Norbu N."/>
            <person name="O'donnell P."/>
            <person name="Okoawo O."/>
            <person name="O'leary S."/>
            <person name="Omotosho B."/>
            <person name="O'neill K."/>
            <person name="Osman S."/>
            <person name="Parker S."/>
            <person name="Perrin D."/>
            <person name="Phunkhang P."/>
            <person name="Piqani B."/>
            <person name="Purcell S."/>
            <person name="Rachupka T."/>
            <person name="Ramasamy U."/>
            <person name="Rameau R."/>
            <person name="Ray V."/>
            <person name="Raymond C."/>
            <person name="Retta R."/>
            <person name="Richardson S."/>
            <person name="Rise C."/>
            <person name="Rodriguez J."/>
            <person name="Rogers J."/>
            <person name="Rogov P."/>
            <person name="Rutman M."/>
            <person name="Schupbach R."/>
            <person name="Seaman C."/>
            <person name="Settipalli S."/>
            <person name="Sharpe T."/>
            <person name="Sheridan J."/>
            <person name="Sherpa N."/>
            <person name="Shi J."/>
            <person name="Smirnov S."/>
            <person name="Smith C."/>
            <person name="Sougnez C."/>
            <person name="Spencer B."/>
            <person name="Stalker J."/>
            <person name="Stange-thomann N."/>
            <person name="Stavropoulos S."/>
            <person name="Stetson K."/>
            <person name="Stone C."/>
            <person name="Stone S."/>
            <person name="Stubbs M."/>
            <person name="Talamas J."/>
            <person name="Tchuinga P."/>
            <person name="Tenzing P."/>
            <person name="Tesfaye S."/>
            <person name="Theodore J."/>
            <person name="Thoulutsang Y."/>
            <person name="Topham K."/>
            <person name="Towey S."/>
            <person name="Tsamla T."/>
            <person name="Tsomo N."/>
            <person name="Vallee D."/>
            <person name="Vassiliev H."/>
            <person name="Venkataraman V."/>
            <person name="Vinson J."/>
            <person name="Vo A."/>
            <person name="Wade C."/>
            <person name="Wang S."/>
            <person name="Wangchuk T."/>
            <person name="Wangdi T."/>
            <person name="Whittaker C."/>
            <person name="Wilkinson J."/>
            <person name="Wu Y."/>
            <person name="Wyman D."/>
            <person name="Yadav S."/>
            <person name="Yang S."/>
            <person name="Yang X."/>
            <person name="Yeager S."/>
            <person name="Yee E."/>
            <person name="Young G."/>
            <person name="Zainoun J."/>
            <person name="Zembeck L."/>
            <person name="Zimmer A."/>
            <person name="Zody M."/>
            <person name="Lander E."/>
        </authorList>
    </citation>
    <scope>NUCLEOTIDE SEQUENCE [LARGE SCALE GENOMIC DNA]</scope>
</reference>
<keyword evidence="3" id="KW-1015">Disulfide bond</keyword>
<dbReference type="AlphaFoldDB" id="H2ZK50"/>
<feature type="domain" description="CUB" evidence="6">
    <location>
        <begin position="444"/>
        <end position="562"/>
    </location>
</feature>
<dbReference type="HOGENOM" id="CLU_269972_0_0_1"/>
<dbReference type="GeneTree" id="ENSGT00940000155299"/>
<evidence type="ECO:0000313" key="7">
    <source>
        <dbReference type="Ensembl" id="ENSCSAVP00000017966.1"/>
    </source>
</evidence>
<proteinExistence type="predicted"/>
<feature type="domain" description="CUB" evidence="6">
    <location>
        <begin position="215"/>
        <end position="330"/>
    </location>
</feature>
<evidence type="ECO:0000259" key="6">
    <source>
        <dbReference type="PROSITE" id="PS01180"/>
    </source>
</evidence>
<dbReference type="Ensembl" id="ENSCSAVT00000018161.1">
    <property type="protein sequence ID" value="ENSCSAVP00000017966.1"/>
    <property type="gene ID" value="ENSCSAVG00000010578.1"/>
</dbReference>
<accession>H2ZK50</accession>
<dbReference type="eggNOG" id="KOG4292">
    <property type="taxonomic scope" value="Eukaryota"/>
</dbReference>
<dbReference type="Proteomes" id="UP000007875">
    <property type="component" value="Unassembled WGS sequence"/>
</dbReference>
<dbReference type="FunFam" id="2.60.120.290:FF:000003">
    <property type="entry name" value="Neuropilin"/>
    <property type="match status" value="4"/>
</dbReference>
<dbReference type="FunFam" id="2.60.120.290:FF:000013">
    <property type="entry name" value="Membrane frizzled-related protein"/>
    <property type="match status" value="4"/>
</dbReference>
<feature type="domain" description="CUB" evidence="6">
    <location>
        <begin position="336"/>
        <end position="443"/>
    </location>
</feature>
<evidence type="ECO:0000313" key="8">
    <source>
        <dbReference type="Proteomes" id="UP000007875"/>
    </source>
</evidence>
<organism evidence="7 8">
    <name type="scientific">Ciona savignyi</name>
    <name type="common">Pacific transparent sea squirt</name>
    <dbReference type="NCBI Taxonomy" id="51511"/>
    <lineage>
        <taxon>Eukaryota</taxon>
        <taxon>Metazoa</taxon>
        <taxon>Chordata</taxon>
        <taxon>Tunicata</taxon>
        <taxon>Ascidiacea</taxon>
        <taxon>Phlebobranchia</taxon>
        <taxon>Cionidae</taxon>
        <taxon>Ciona</taxon>
    </lineage>
</organism>
<dbReference type="InParanoid" id="H2ZK50"/>
<evidence type="ECO:0000256" key="2">
    <source>
        <dbReference type="ARBA" id="ARBA00022737"/>
    </source>
</evidence>
<feature type="domain" description="CUB" evidence="6">
    <location>
        <begin position="569"/>
        <end position="687"/>
    </location>
</feature>
<dbReference type="PROSITE" id="PS01180">
    <property type="entry name" value="CUB"/>
    <property type="match status" value="10"/>
</dbReference>
<evidence type="ECO:0000256" key="4">
    <source>
        <dbReference type="ARBA" id="ARBA00023180"/>
    </source>
</evidence>
<feature type="domain" description="CUB" evidence="6">
    <location>
        <begin position="914"/>
        <end position="1035"/>
    </location>
</feature>
<sequence>YSSPNHPNNNPHNLDCYYRINAQSSSNVIKVTFQPFNLEKHSRCNFDYVAIYEGSSTSSRLIGKFCGTNSSFTVKGRGQFMYMHYHTDSSVPSTGFRFKFSVSGGPGSGDIRSPNYPSNYPNNADCRYRINAGSSTRTITLTFSAFNLEGHSYCKYDFVDIRVGFKGNAATPVRKYCGSSTPAPITITGQQYVYIQFSTDGSVQRSGFRIQYTISGISQRAPGSTGLIKSPNYPSNYPKNTECKYRVNSGTSSNSIAFNFLAFNLEPNTQCRFDYLQVFNGPTTILGSIGKYCGSTNPSTITRTTSYMSMKFKTDGSVTRSGFNVRYSITVMDNTHTGSYYPSSGTITSPSYPANYHNNAENNYVIKPPGATRIQLVFTNFILEGSEPSCQYDSVTIKRGTTHGTQLDKFCGTKSASFTRTYIATQLTLMFKTDRSIVRSGFRCVTLGLTGSAGYTSPFYSSPNHPNNNPHNLDCYYRINAQSSSNVIKVTFQPFNLEKHSRCNFDYVAIYEGAGNSSRLIGKFCGTNSSFSVKGRGQYMYMHYHTDSSVPSTGFRFKFSVSASTTPACDQLSIGGGPGSGDIRSPNYPSNYPNNADCRYRINAGSSTRTITLTFSAFNLESHSYCKYDFVDIRVGFQGNAATPIRKYCGSSTPAPITITGQQYVYIQFSTDGSVQRSGFRIRYTISAPGSTGLIKSPNYPSNYPKNIECKYRVNSGSSSNWISLYFLAAIVDLTSFYVVNRFDYLEVFNGPTTTTGSIGKYCGSTSPNIITQITSDMSMKFKTDGSITHSGFNVRYSISGVGEYDNLGLTGPAGYTSPFYSSPNHPSNNPHNLDCYYRINAQSSSNVIKVTFQPFNLEKHSRCNFDYVAIYEGANNSSRLIGKLCGTNSSFSVKGRGQFMYMHYHTDSSVPSTGFRFKFSVSGGPGSGEIGSPNHPSNYPNNVDCRYRIDAGSSTRTITLTFSAFNLEGHSYCKFDFVDIRVGFQGNAATPVRKYCGSSPPAPITITGQQYVYIQFSTDGSVQRSGFRIQYTISGPNDCDQLNLGGAPGSTGLIKSPNFPSNYPKNIECKYRVNSGVTSNSIAFLFLAFNLEPNPQCRYDYLQVFNGPTTTSRLIGKYCGVTYPNSITQTTSDMSMKFKTDGSITHSGFNIRYSISVTNDTHTGGYFPSSGVISSPSYPANYHNNAENNYVVKPPGATRIQLVFTDFL</sequence>
<keyword evidence="1" id="KW-0732">Signal</keyword>
<dbReference type="PANTHER" id="PTHR24251:SF30">
    <property type="entry name" value="MEMBRANE FRIZZLED-RELATED PROTEIN"/>
    <property type="match status" value="1"/>
</dbReference>
<reference evidence="7" key="3">
    <citation type="submission" date="2025-09" db="UniProtKB">
        <authorList>
            <consortium name="Ensembl"/>
        </authorList>
    </citation>
    <scope>IDENTIFICATION</scope>
</reference>
<evidence type="ECO:0000256" key="3">
    <source>
        <dbReference type="ARBA" id="ARBA00023157"/>
    </source>
</evidence>
<dbReference type="PANTHER" id="PTHR24251">
    <property type="entry name" value="OVOCHYMASE-RELATED"/>
    <property type="match status" value="1"/>
</dbReference>
<feature type="domain" description="CUB" evidence="6">
    <location>
        <begin position="1"/>
        <end position="92"/>
    </location>
</feature>
<evidence type="ECO:0000256" key="5">
    <source>
        <dbReference type="PROSITE-ProRule" id="PRU00059"/>
    </source>
</evidence>
<dbReference type="Pfam" id="PF00431">
    <property type="entry name" value="CUB"/>
    <property type="match status" value="10"/>
</dbReference>
<feature type="domain" description="CUB" evidence="6">
    <location>
        <begin position="94"/>
        <end position="215"/>
    </location>
</feature>
<feature type="domain" description="CUB" evidence="6">
    <location>
        <begin position="1040"/>
        <end position="1157"/>
    </location>
</feature>
<dbReference type="InterPro" id="IPR000859">
    <property type="entry name" value="CUB_dom"/>
</dbReference>
<name>H2ZK50_CIOSA</name>
<dbReference type="CDD" id="cd00041">
    <property type="entry name" value="CUB"/>
    <property type="match status" value="10"/>
</dbReference>
<comment type="caution">
    <text evidence="5">Lacks conserved residue(s) required for the propagation of feature annotation.</text>
</comment>
<protein>
    <recommendedName>
        <fullName evidence="6">CUB domain-containing protein</fullName>
    </recommendedName>
</protein>
<keyword evidence="4" id="KW-0325">Glycoprotein</keyword>
<feature type="domain" description="CUB" evidence="6">
    <location>
        <begin position="810"/>
        <end position="912"/>
    </location>
</feature>
<reference evidence="7" key="2">
    <citation type="submission" date="2025-08" db="UniProtKB">
        <authorList>
            <consortium name="Ensembl"/>
        </authorList>
    </citation>
    <scope>IDENTIFICATION</scope>
</reference>
<dbReference type="STRING" id="51511.ENSCSAVP00000017966"/>
<dbReference type="SMART" id="SM00042">
    <property type="entry name" value="CUB"/>
    <property type="match status" value="10"/>
</dbReference>
<dbReference type="SUPFAM" id="SSF49854">
    <property type="entry name" value="Spermadhesin, CUB domain"/>
    <property type="match status" value="11"/>
</dbReference>
<keyword evidence="2" id="KW-0677">Repeat</keyword>
<dbReference type="Gene3D" id="2.60.120.290">
    <property type="entry name" value="Spermadhesin, CUB domain"/>
    <property type="match status" value="11"/>
</dbReference>
<evidence type="ECO:0000256" key="1">
    <source>
        <dbReference type="ARBA" id="ARBA00022729"/>
    </source>
</evidence>